<feature type="domain" description="HTH araC/xylS-type" evidence="4">
    <location>
        <begin position="212"/>
        <end position="313"/>
    </location>
</feature>
<dbReference type="InterPro" id="IPR035418">
    <property type="entry name" value="AraC-bd_2"/>
</dbReference>
<organism evidence="5 6">
    <name type="scientific">Kitasatospora cheerisanensis KCTC 2395</name>
    <dbReference type="NCBI Taxonomy" id="1348663"/>
    <lineage>
        <taxon>Bacteria</taxon>
        <taxon>Bacillati</taxon>
        <taxon>Actinomycetota</taxon>
        <taxon>Actinomycetes</taxon>
        <taxon>Kitasatosporales</taxon>
        <taxon>Streptomycetaceae</taxon>
        <taxon>Kitasatospora</taxon>
    </lineage>
</organism>
<reference evidence="5 6" key="1">
    <citation type="submission" date="2014-05" db="EMBL/GenBank/DDBJ databases">
        <title>Draft Genome Sequence of Kitasatospora cheerisanensis KCTC 2395.</title>
        <authorList>
            <person name="Nam D.H."/>
        </authorList>
    </citation>
    <scope>NUCLEOTIDE SEQUENCE [LARGE SCALE GENOMIC DNA]</scope>
    <source>
        <strain evidence="5 6">KCTC 2395</strain>
    </source>
</reference>
<dbReference type="GO" id="GO:0003700">
    <property type="term" value="F:DNA-binding transcription factor activity"/>
    <property type="evidence" value="ECO:0007669"/>
    <property type="project" value="InterPro"/>
</dbReference>
<dbReference type="RefSeq" id="WP_035867560.1">
    <property type="nucleotide sequence ID" value="NZ_KK853997.1"/>
</dbReference>
<evidence type="ECO:0000256" key="2">
    <source>
        <dbReference type="ARBA" id="ARBA00023125"/>
    </source>
</evidence>
<evidence type="ECO:0000259" key="4">
    <source>
        <dbReference type="PROSITE" id="PS01124"/>
    </source>
</evidence>
<dbReference type="SUPFAM" id="SSF46689">
    <property type="entry name" value="Homeodomain-like"/>
    <property type="match status" value="1"/>
</dbReference>
<name>A0A066YWH2_9ACTN</name>
<gene>
    <name evidence="5" type="ORF">KCH_59690</name>
</gene>
<keyword evidence="1" id="KW-0805">Transcription regulation</keyword>
<dbReference type="PATRIC" id="fig|1348663.4.peg.5774"/>
<dbReference type="InterPro" id="IPR018060">
    <property type="entry name" value="HTH_AraC"/>
</dbReference>
<dbReference type="eggNOG" id="COG2207">
    <property type="taxonomic scope" value="Bacteria"/>
</dbReference>
<keyword evidence="3" id="KW-0804">Transcription</keyword>
<dbReference type="PRINTS" id="PR00032">
    <property type="entry name" value="HTHARAC"/>
</dbReference>
<dbReference type="OrthoDB" id="9799345at2"/>
<keyword evidence="6" id="KW-1185">Reference proteome</keyword>
<dbReference type="AlphaFoldDB" id="A0A066YWH2"/>
<dbReference type="SMART" id="SM00342">
    <property type="entry name" value="HTH_ARAC"/>
    <property type="match status" value="1"/>
</dbReference>
<dbReference type="HOGENOM" id="CLU_049704_4_1_11"/>
<dbReference type="EMBL" id="JNBY01000115">
    <property type="protein sequence ID" value="KDN82260.1"/>
    <property type="molecule type" value="Genomic_DNA"/>
</dbReference>
<dbReference type="Pfam" id="PF14525">
    <property type="entry name" value="AraC_binding_2"/>
    <property type="match status" value="1"/>
</dbReference>
<evidence type="ECO:0000256" key="1">
    <source>
        <dbReference type="ARBA" id="ARBA00023015"/>
    </source>
</evidence>
<dbReference type="PANTHER" id="PTHR46796:SF6">
    <property type="entry name" value="ARAC SUBFAMILY"/>
    <property type="match status" value="1"/>
</dbReference>
<evidence type="ECO:0000256" key="3">
    <source>
        <dbReference type="ARBA" id="ARBA00023163"/>
    </source>
</evidence>
<dbReference type="Pfam" id="PF12833">
    <property type="entry name" value="HTH_18"/>
    <property type="match status" value="1"/>
</dbReference>
<evidence type="ECO:0000313" key="6">
    <source>
        <dbReference type="Proteomes" id="UP000027178"/>
    </source>
</evidence>
<dbReference type="Proteomes" id="UP000027178">
    <property type="component" value="Unassembled WGS sequence"/>
</dbReference>
<dbReference type="PANTHER" id="PTHR46796">
    <property type="entry name" value="HTH-TYPE TRANSCRIPTIONAL ACTIVATOR RHAS-RELATED"/>
    <property type="match status" value="1"/>
</dbReference>
<protein>
    <recommendedName>
        <fullName evidence="4">HTH araC/xylS-type domain-containing protein</fullName>
    </recommendedName>
</protein>
<dbReference type="PROSITE" id="PS01124">
    <property type="entry name" value="HTH_ARAC_FAMILY_2"/>
    <property type="match status" value="1"/>
</dbReference>
<comment type="caution">
    <text evidence="5">The sequence shown here is derived from an EMBL/GenBank/DDBJ whole genome shotgun (WGS) entry which is preliminary data.</text>
</comment>
<dbReference type="InterPro" id="IPR009057">
    <property type="entry name" value="Homeodomain-like_sf"/>
</dbReference>
<keyword evidence="2" id="KW-0238">DNA-binding</keyword>
<sequence>MSVALSTAPLSATDRAESWHEAVTHAFVPMAVEFLEERPSPGTIVSHRLGPMLISTVQAGPQMVTRGRRMIARDDSASLILTLQQHGTAVKEQDGRETPIRPGEFSFTDASRIFRKRIGEDFAFTSFHFPRAELDVQERDLRALTATAFRSDEGSAALVSTYLAGVAREAAALDEAVGRRAAATALDLLALLIDDRCGRGRPQGPQNAASLERIKDHIRRRLRDPELTPSGIAEANFVSVRFLHKLFQQEGTTVGGWIRAQRLERCSRDLRGPLGRQLGVAGIARSWGFVNSSHFSRAFREAYGMTPRDWQVQGRAGE</sequence>
<dbReference type="InterPro" id="IPR050204">
    <property type="entry name" value="AraC_XylS_family_regulators"/>
</dbReference>
<dbReference type="Gene3D" id="1.10.10.60">
    <property type="entry name" value="Homeodomain-like"/>
    <property type="match status" value="1"/>
</dbReference>
<accession>A0A066YWH2</accession>
<dbReference type="GO" id="GO:0043565">
    <property type="term" value="F:sequence-specific DNA binding"/>
    <property type="evidence" value="ECO:0007669"/>
    <property type="project" value="InterPro"/>
</dbReference>
<dbReference type="InterPro" id="IPR020449">
    <property type="entry name" value="Tscrpt_reg_AraC-type_HTH"/>
</dbReference>
<evidence type="ECO:0000313" key="5">
    <source>
        <dbReference type="EMBL" id="KDN82260.1"/>
    </source>
</evidence>
<proteinExistence type="predicted"/>